<feature type="domain" description="Uroporphyrinogen decarboxylase (URO-D)" evidence="1">
    <location>
        <begin position="148"/>
        <end position="333"/>
    </location>
</feature>
<dbReference type="InterPro" id="IPR052024">
    <property type="entry name" value="Methanogen_methyltrans"/>
</dbReference>
<dbReference type="AlphaFoldDB" id="A0AAP4BAS3"/>
<evidence type="ECO:0000313" key="3">
    <source>
        <dbReference type="Proteomes" id="UP001300383"/>
    </source>
</evidence>
<dbReference type="Pfam" id="PF01208">
    <property type="entry name" value="URO-D"/>
    <property type="match status" value="1"/>
</dbReference>
<proteinExistence type="predicted"/>
<evidence type="ECO:0000259" key="1">
    <source>
        <dbReference type="Pfam" id="PF01208"/>
    </source>
</evidence>
<dbReference type="PANTHER" id="PTHR47099:SF1">
    <property type="entry name" value="METHYLCOBAMIDE:COM METHYLTRANSFERASE MTBA"/>
    <property type="match status" value="1"/>
</dbReference>
<organism evidence="2 3">
    <name type="scientific">Fusibacillus kribbianus</name>
    <dbReference type="NCBI Taxonomy" id="3044208"/>
    <lineage>
        <taxon>Bacteria</taxon>
        <taxon>Bacillati</taxon>
        <taxon>Bacillota</taxon>
        <taxon>Clostridia</taxon>
        <taxon>Lachnospirales</taxon>
        <taxon>Lachnospiraceae</taxon>
        <taxon>Fusibacillus</taxon>
    </lineage>
</organism>
<dbReference type="InterPro" id="IPR038071">
    <property type="entry name" value="UROD/MetE-like_sf"/>
</dbReference>
<evidence type="ECO:0000313" key="2">
    <source>
        <dbReference type="EMBL" id="MDI9241101.1"/>
    </source>
</evidence>
<sequence length="343" mass="39052">MDRKELVLKTFHNEPTDKLLVGFWHHFLDDELVDGLHNPEYIAQNLEGAKKFKEEFDPDFVKVMTDGLFFMPFNYEDMNCASDLRNLKATDEMDLYMEKAVEFAKATREIYGNDILMFYNVFSPTFQINHRMNQTHPELTMGTLDAPIVKLIKEDPEATQIALDLVADYTEKLIDLIVGAGIMDGIYFSVSCFNRGITPEVYNKYVAPGERRIIAKANSYAKDNLLHICGWRGNLNNLSIYTDYDCSVINWAVHAEEVPVAEGKKLFHDKCVIGGFGNNNTDLICTGTKKEIQDYVEKIVDEAGTTGIIIGADCTTHLDTPDEHIHWVYEKAAEISERLLKNN</sequence>
<name>A0AAP4BAS3_9FIRM</name>
<dbReference type="Proteomes" id="UP001300383">
    <property type="component" value="Unassembled WGS sequence"/>
</dbReference>
<gene>
    <name evidence="2" type="ORF">QJ036_01235</name>
</gene>
<protein>
    <submittedName>
        <fullName evidence="2">Uroporphyrinogen decarboxylase family protein</fullName>
    </submittedName>
</protein>
<accession>A0AAP4BAS3</accession>
<dbReference type="InterPro" id="IPR000257">
    <property type="entry name" value="Uroporphyrinogen_deCOase"/>
</dbReference>
<dbReference type="GO" id="GO:0006779">
    <property type="term" value="P:porphyrin-containing compound biosynthetic process"/>
    <property type="evidence" value="ECO:0007669"/>
    <property type="project" value="InterPro"/>
</dbReference>
<dbReference type="GO" id="GO:0004853">
    <property type="term" value="F:uroporphyrinogen decarboxylase activity"/>
    <property type="evidence" value="ECO:0007669"/>
    <property type="project" value="InterPro"/>
</dbReference>
<dbReference type="PANTHER" id="PTHR47099">
    <property type="entry name" value="METHYLCOBAMIDE:COM METHYLTRANSFERASE MTBA"/>
    <property type="match status" value="1"/>
</dbReference>
<dbReference type="Gene3D" id="3.20.20.210">
    <property type="match status" value="1"/>
</dbReference>
<dbReference type="RefSeq" id="WP_283229603.1">
    <property type="nucleotide sequence ID" value="NZ_JASGBQ010000001.1"/>
</dbReference>
<reference evidence="2 3" key="1">
    <citation type="submission" date="2023-05" db="EMBL/GenBank/DDBJ databases">
        <title>[ruminococcus] sp. nov., isolated from a pig farm feces dump.</title>
        <authorList>
            <person name="Chang Y.-H."/>
        </authorList>
    </citation>
    <scope>NUCLEOTIDE SEQUENCE [LARGE SCALE GENOMIC DNA]</scope>
    <source>
        <strain evidence="2 3">YH-rum2234</strain>
    </source>
</reference>
<keyword evidence="3" id="KW-1185">Reference proteome</keyword>
<dbReference type="SUPFAM" id="SSF51726">
    <property type="entry name" value="UROD/MetE-like"/>
    <property type="match status" value="1"/>
</dbReference>
<comment type="caution">
    <text evidence="2">The sequence shown here is derived from an EMBL/GenBank/DDBJ whole genome shotgun (WGS) entry which is preliminary data.</text>
</comment>
<dbReference type="EMBL" id="JASGBQ010000001">
    <property type="protein sequence ID" value="MDI9241101.1"/>
    <property type="molecule type" value="Genomic_DNA"/>
</dbReference>